<reference evidence="1 2" key="1">
    <citation type="journal article" date="2012" name="Proc. Natl. Acad. Sci. U.S.A.">
        <title>Comparative genomics of Ceriporiopsis subvermispora and Phanerochaete chrysosporium provide insight into selective ligninolysis.</title>
        <authorList>
            <person name="Fernandez-Fueyo E."/>
            <person name="Ruiz-Duenas F.J."/>
            <person name="Ferreira P."/>
            <person name="Floudas D."/>
            <person name="Hibbett D.S."/>
            <person name="Canessa P."/>
            <person name="Larrondo L.F."/>
            <person name="James T.Y."/>
            <person name="Seelenfreund D."/>
            <person name="Lobos S."/>
            <person name="Polanco R."/>
            <person name="Tello M."/>
            <person name="Honda Y."/>
            <person name="Watanabe T."/>
            <person name="Watanabe T."/>
            <person name="Ryu J.S."/>
            <person name="Kubicek C.P."/>
            <person name="Schmoll M."/>
            <person name="Gaskell J."/>
            <person name="Hammel K.E."/>
            <person name="St John F.J."/>
            <person name="Vanden Wymelenberg A."/>
            <person name="Sabat G."/>
            <person name="Splinter BonDurant S."/>
            <person name="Syed K."/>
            <person name="Yadav J.S."/>
            <person name="Doddapaneni H."/>
            <person name="Subramanian V."/>
            <person name="Lavin J.L."/>
            <person name="Oguiza J.A."/>
            <person name="Perez G."/>
            <person name="Pisabarro A.G."/>
            <person name="Ramirez L."/>
            <person name="Santoyo F."/>
            <person name="Master E."/>
            <person name="Coutinho P.M."/>
            <person name="Henrissat B."/>
            <person name="Lombard V."/>
            <person name="Magnuson J.K."/>
            <person name="Kuees U."/>
            <person name="Hori C."/>
            <person name="Igarashi K."/>
            <person name="Samejima M."/>
            <person name="Held B.W."/>
            <person name="Barry K.W."/>
            <person name="LaButti K.M."/>
            <person name="Lapidus A."/>
            <person name="Lindquist E.A."/>
            <person name="Lucas S.M."/>
            <person name="Riley R."/>
            <person name="Salamov A.A."/>
            <person name="Hoffmeister D."/>
            <person name="Schwenk D."/>
            <person name="Hadar Y."/>
            <person name="Yarden O."/>
            <person name="de Vries R.P."/>
            <person name="Wiebenga A."/>
            <person name="Stenlid J."/>
            <person name="Eastwood D."/>
            <person name="Grigoriev I.V."/>
            <person name="Berka R.M."/>
            <person name="Blanchette R.A."/>
            <person name="Kersten P."/>
            <person name="Martinez A.T."/>
            <person name="Vicuna R."/>
            <person name="Cullen D."/>
        </authorList>
    </citation>
    <scope>NUCLEOTIDE SEQUENCE [LARGE SCALE GENOMIC DNA]</scope>
    <source>
        <strain evidence="1 2">B</strain>
    </source>
</reference>
<dbReference type="EMBL" id="KB445798">
    <property type="protein sequence ID" value="EMD36515.1"/>
    <property type="molecule type" value="Genomic_DNA"/>
</dbReference>
<evidence type="ECO:0000313" key="2">
    <source>
        <dbReference type="Proteomes" id="UP000016930"/>
    </source>
</evidence>
<gene>
    <name evidence="1" type="ORF">CERSUDRAFT_95812</name>
</gene>
<keyword evidence="2" id="KW-1185">Reference proteome</keyword>
<protein>
    <submittedName>
        <fullName evidence="1">Uncharacterized protein</fullName>
    </submittedName>
</protein>
<accession>M2QWL6</accession>
<organism evidence="1 2">
    <name type="scientific">Ceriporiopsis subvermispora (strain B)</name>
    <name type="common">White-rot fungus</name>
    <name type="synonym">Gelatoporia subvermispora</name>
    <dbReference type="NCBI Taxonomy" id="914234"/>
    <lineage>
        <taxon>Eukaryota</taxon>
        <taxon>Fungi</taxon>
        <taxon>Dikarya</taxon>
        <taxon>Basidiomycota</taxon>
        <taxon>Agaricomycotina</taxon>
        <taxon>Agaricomycetes</taxon>
        <taxon>Polyporales</taxon>
        <taxon>Gelatoporiaceae</taxon>
        <taxon>Gelatoporia</taxon>
    </lineage>
</organism>
<dbReference type="AlphaFoldDB" id="M2QWL6"/>
<dbReference type="HOGENOM" id="CLU_1731244_0_0_1"/>
<proteinExistence type="predicted"/>
<name>M2QWL6_CERS8</name>
<sequence length="151" mass="17366">MSNWPLIRPEPDDQMLFAPYPSSVSQPLRLLANGHPPAPSHPWHLLDKPAFGPIQAHQPFMSNSGNRWFHIVHGFAKGCVIMEATLNTRPTQIIFIMVPRTWVSLYEHEDVMYMKSQLLLNSVDCPLSPDKSNDLRQQVLHRNSMQRQSQM</sequence>
<dbReference type="Proteomes" id="UP000016930">
    <property type="component" value="Unassembled WGS sequence"/>
</dbReference>
<evidence type="ECO:0000313" key="1">
    <source>
        <dbReference type="EMBL" id="EMD36515.1"/>
    </source>
</evidence>